<evidence type="ECO:0000313" key="2">
    <source>
        <dbReference type="Proteomes" id="UP001152523"/>
    </source>
</evidence>
<name>A0AAV0CV00_9ASTE</name>
<dbReference type="PANTHER" id="PTHR47149:SF1">
    <property type="entry name" value="F-BOX PROTEIN RMF"/>
    <property type="match status" value="1"/>
</dbReference>
<dbReference type="PANTHER" id="PTHR47149">
    <property type="entry name" value="F-BOX PROTEIN RMF"/>
    <property type="match status" value="1"/>
</dbReference>
<dbReference type="GO" id="GO:0005634">
    <property type="term" value="C:nucleus"/>
    <property type="evidence" value="ECO:0007669"/>
    <property type="project" value="TreeGrafter"/>
</dbReference>
<sequence>MVLDFDSWKGKPNDWQPKSVEAPHVVAVNTKLQPNEGLQVKYHGIKEPDSIQVTTLVSLFSARGMNPSFVLNSKYTWLGFQLKLNTSSYLDLCFFQGMKVYLNDEKELILEPSFK</sequence>
<dbReference type="GO" id="GO:0061458">
    <property type="term" value="P:reproductive system development"/>
    <property type="evidence" value="ECO:0007669"/>
    <property type="project" value="TreeGrafter"/>
</dbReference>
<organism evidence="1 2">
    <name type="scientific">Cuscuta epithymum</name>
    <dbReference type="NCBI Taxonomy" id="186058"/>
    <lineage>
        <taxon>Eukaryota</taxon>
        <taxon>Viridiplantae</taxon>
        <taxon>Streptophyta</taxon>
        <taxon>Embryophyta</taxon>
        <taxon>Tracheophyta</taxon>
        <taxon>Spermatophyta</taxon>
        <taxon>Magnoliopsida</taxon>
        <taxon>eudicotyledons</taxon>
        <taxon>Gunneridae</taxon>
        <taxon>Pentapetalae</taxon>
        <taxon>asterids</taxon>
        <taxon>lamiids</taxon>
        <taxon>Solanales</taxon>
        <taxon>Convolvulaceae</taxon>
        <taxon>Cuscuteae</taxon>
        <taxon>Cuscuta</taxon>
        <taxon>Cuscuta subgen. Cuscuta</taxon>
    </lineage>
</organism>
<comment type="caution">
    <text evidence="1">The sequence shown here is derived from an EMBL/GenBank/DDBJ whole genome shotgun (WGS) entry which is preliminary data.</text>
</comment>
<accession>A0AAV0CV00</accession>
<dbReference type="AlphaFoldDB" id="A0AAV0CV00"/>
<protein>
    <submittedName>
        <fullName evidence="1">Uncharacterized protein</fullName>
    </submittedName>
</protein>
<proteinExistence type="predicted"/>
<reference evidence="1" key="1">
    <citation type="submission" date="2022-07" db="EMBL/GenBank/DDBJ databases">
        <authorList>
            <person name="Macas J."/>
            <person name="Novak P."/>
            <person name="Neumann P."/>
        </authorList>
    </citation>
    <scope>NUCLEOTIDE SEQUENCE</scope>
</reference>
<dbReference type="Proteomes" id="UP001152523">
    <property type="component" value="Unassembled WGS sequence"/>
</dbReference>
<keyword evidence="2" id="KW-1185">Reference proteome</keyword>
<evidence type="ECO:0000313" key="1">
    <source>
        <dbReference type="EMBL" id="CAH9084356.1"/>
    </source>
</evidence>
<dbReference type="EMBL" id="CAMAPF010000046">
    <property type="protein sequence ID" value="CAH9084356.1"/>
    <property type="molecule type" value="Genomic_DNA"/>
</dbReference>
<gene>
    <name evidence="1" type="ORF">CEPIT_LOCUS8864</name>
</gene>